<dbReference type="Gene3D" id="3.40.50.10680">
    <property type="entry name" value="CofD-like domains"/>
    <property type="match status" value="1"/>
</dbReference>
<dbReference type="CDD" id="cd07186">
    <property type="entry name" value="CofD_like"/>
    <property type="match status" value="1"/>
</dbReference>
<dbReference type="PANTHER" id="PTHR43007:SF1">
    <property type="entry name" value="2-PHOSPHO-L-LACTATE TRANSFERASE"/>
    <property type="match status" value="1"/>
</dbReference>
<dbReference type="InterPro" id="IPR002882">
    <property type="entry name" value="CofD"/>
</dbReference>
<keyword evidence="4" id="KW-1185">Reference proteome</keyword>
<comment type="caution">
    <text evidence="3">The sequence shown here is derived from an EMBL/GenBank/DDBJ whole genome shotgun (WGS) entry which is preliminary data.</text>
</comment>
<keyword evidence="1 3" id="KW-0808">Transferase</keyword>
<evidence type="ECO:0000256" key="1">
    <source>
        <dbReference type="ARBA" id="ARBA00022679"/>
    </source>
</evidence>
<name>A0ABV5HLU6_9VIBR</name>
<evidence type="ECO:0000256" key="2">
    <source>
        <dbReference type="ARBA" id="ARBA00022842"/>
    </source>
</evidence>
<proteinExistence type="inferred from homology"/>
<protein>
    <submittedName>
        <fullName evidence="3">2-phospho-L-lactate transferase</fullName>
    </submittedName>
</protein>
<dbReference type="SUPFAM" id="SSF142338">
    <property type="entry name" value="CofD-like"/>
    <property type="match status" value="1"/>
</dbReference>
<reference evidence="3 4" key="1">
    <citation type="submission" date="2024-09" db="EMBL/GenBank/DDBJ databases">
        <authorList>
            <person name="Sun Q."/>
            <person name="Mori K."/>
        </authorList>
    </citation>
    <scope>NUCLEOTIDE SEQUENCE [LARGE SCALE GENOMIC DNA]</scope>
    <source>
        <strain evidence="3 4">CECT 8064</strain>
    </source>
</reference>
<sequence>MSSPAITLIAGGVGGAKAAEGLAYSDYREGLKIIGNIGDDQRFHGLWVSPDIDTLTYTLADAIDREQGWGLKGDSNRVLSQLQQLGCDTWMHLGDLDFATHIYRSVQRQAGVRASDIARAVARGYGVDIPILLPTDDKVPTQLDTELGWLDFQNYFVAERCIPKIKQVCYHNAHLAKPTPEALEAIANAEIIVIAPSNPLLSIGAILAIPRIRSALENCTAPVLAISPLIGGQAVKGPAAKMMQEMDLRADSLGIAQYYEGLIDLLIIDEQDQHLKPAIEKLGTAVICTPTLMTERPSRVEVMSHIVERACDAFKLTYKNNRACA</sequence>
<dbReference type="GO" id="GO:0016740">
    <property type="term" value="F:transferase activity"/>
    <property type="evidence" value="ECO:0007669"/>
    <property type="project" value="UniProtKB-KW"/>
</dbReference>
<keyword evidence="2" id="KW-0460">Magnesium</keyword>
<dbReference type="PANTHER" id="PTHR43007">
    <property type="entry name" value="2-PHOSPHO-L-LACTATE TRANSFERASE"/>
    <property type="match status" value="1"/>
</dbReference>
<dbReference type="InterPro" id="IPR010115">
    <property type="entry name" value="FbiA/CofD"/>
</dbReference>
<gene>
    <name evidence="3" type="ORF">ACFFUV_06160</name>
</gene>
<evidence type="ECO:0000313" key="4">
    <source>
        <dbReference type="Proteomes" id="UP001589645"/>
    </source>
</evidence>
<accession>A0ABV5HLU6</accession>
<dbReference type="InterPro" id="IPR038136">
    <property type="entry name" value="CofD-like_dom_sf"/>
</dbReference>
<dbReference type="Proteomes" id="UP001589645">
    <property type="component" value="Unassembled WGS sequence"/>
</dbReference>
<organism evidence="3 4">
    <name type="scientific">Vibrio olivae</name>
    <dbReference type="NCBI Taxonomy" id="1243002"/>
    <lineage>
        <taxon>Bacteria</taxon>
        <taxon>Pseudomonadati</taxon>
        <taxon>Pseudomonadota</taxon>
        <taxon>Gammaproteobacteria</taxon>
        <taxon>Vibrionales</taxon>
        <taxon>Vibrionaceae</taxon>
        <taxon>Vibrio</taxon>
    </lineage>
</organism>
<evidence type="ECO:0000313" key="3">
    <source>
        <dbReference type="EMBL" id="MFB9134556.1"/>
    </source>
</evidence>
<dbReference type="EMBL" id="JBHMEP010000001">
    <property type="protein sequence ID" value="MFB9134556.1"/>
    <property type="molecule type" value="Genomic_DNA"/>
</dbReference>
<dbReference type="Gene3D" id="1.10.8.240">
    <property type="entry name" value="CofD-like domain"/>
    <property type="match status" value="1"/>
</dbReference>
<dbReference type="Pfam" id="PF01933">
    <property type="entry name" value="CofD"/>
    <property type="match status" value="1"/>
</dbReference>
<dbReference type="RefSeq" id="WP_390190511.1">
    <property type="nucleotide sequence ID" value="NZ_JBHMEP010000001.1"/>
</dbReference>
<dbReference type="HAMAP" id="MF_01257">
    <property type="entry name" value="CofD"/>
    <property type="match status" value="1"/>
</dbReference>